<dbReference type="AlphaFoldDB" id="A0A0F9S2Z1"/>
<organism evidence="1">
    <name type="scientific">marine sediment metagenome</name>
    <dbReference type="NCBI Taxonomy" id="412755"/>
    <lineage>
        <taxon>unclassified sequences</taxon>
        <taxon>metagenomes</taxon>
        <taxon>ecological metagenomes</taxon>
    </lineage>
</organism>
<accession>A0A0F9S2Z1</accession>
<reference evidence="1" key="1">
    <citation type="journal article" date="2015" name="Nature">
        <title>Complex archaea that bridge the gap between prokaryotes and eukaryotes.</title>
        <authorList>
            <person name="Spang A."/>
            <person name="Saw J.H."/>
            <person name="Jorgensen S.L."/>
            <person name="Zaremba-Niedzwiedzka K."/>
            <person name="Martijn J."/>
            <person name="Lind A.E."/>
            <person name="van Eijk R."/>
            <person name="Schleper C."/>
            <person name="Guy L."/>
            <person name="Ettema T.J."/>
        </authorList>
    </citation>
    <scope>NUCLEOTIDE SEQUENCE</scope>
</reference>
<proteinExistence type="predicted"/>
<protein>
    <submittedName>
        <fullName evidence="1">Uncharacterized protein</fullName>
    </submittedName>
</protein>
<gene>
    <name evidence="1" type="ORF">LCGC14_0504650</name>
</gene>
<sequence>MLMVLVAGVLVLLAISLSSPRIACHYHHASVEGDDAKLHRFCKVIRHDDPAWWEKHCKI</sequence>
<dbReference type="EMBL" id="LAZR01000598">
    <property type="protein sequence ID" value="KKN63195.1"/>
    <property type="molecule type" value="Genomic_DNA"/>
</dbReference>
<comment type="caution">
    <text evidence="1">The sequence shown here is derived from an EMBL/GenBank/DDBJ whole genome shotgun (WGS) entry which is preliminary data.</text>
</comment>
<evidence type="ECO:0000313" key="1">
    <source>
        <dbReference type="EMBL" id="KKN63195.1"/>
    </source>
</evidence>
<name>A0A0F9S2Z1_9ZZZZ</name>